<evidence type="ECO:0000256" key="3">
    <source>
        <dbReference type="SAM" id="MobiDB-lite"/>
    </source>
</evidence>
<feature type="compositionally biased region" description="Low complexity" evidence="3">
    <location>
        <begin position="459"/>
        <end position="477"/>
    </location>
</feature>
<dbReference type="AlphaFoldDB" id="A0ABD2SRU5"/>
<keyword evidence="2" id="KW-0378">Hydrolase</keyword>
<evidence type="ECO:0000313" key="5">
    <source>
        <dbReference type="EMBL" id="KAL3346598.1"/>
    </source>
</evidence>
<dbReference type="PANTHER" id="PTHR42648">
    <property type="entry name" value="TRANSPOSASE, PUTATIVE-RELATED"/>
    <property type="match status" value="1"/>
</dbReference>
<dbReference type="SUPFAM" id="SSF53098">
    <property type="entry name" value="Ribonuclease H-like"/>
    <property type="match status" value="1"/>
</dbReference>
<gene>
    <name evidence="5" type="ORF">AABB24_025171</name>
</gene>
<feature type="region of interest" description="Disordered" evidence="3">
    <location>
        <begin position="450"/>
        <end position="510"/>
    </location>
</feature>
<evidence type="ECO:0000256" key="2">
    <source>
        <dbReference type="ARBA" id="ARBA00022801"/>
    </source>
</evidence>
<dbReference type="InterPro" id="IPR013103">
    <property type="entry name" value="RVT_2"/>
</dbReference>
<evidence type="ECO:0000259" key="4">
    <source>
        <dbReference type="PROSITE" id="PS50994"/>
    </source>
</evidence>
<dbReference type="SUPFAM" id="SSF56672">
    <property type="entry name" value="DNA/RNA polymerases"/>
    <property type="match status" value="1"/>
</dbReference>
<dbReference type="Pfam" id="PF07727">
    <property type="entry name" value="RVT_2"/>
    <property type="match status" value="1"/>
</dbReference>
<dbReference type="InterPro" id="IPR057670">
    <property type="entry name" value="SH3_retrovirus"/>
</dbReference>
<feature type="domain" description="Integrase catalytic" evidence="4">
    <location>
        <begin position="180"/>
        <end position="355"/>
    </location>
</feature>
<dbReference type="PROSITE" id="PS50994">
    <property type="entry name" value="INTEGRASE"/>
    <property type="match status" value="1"/>
</dbReference>
<dbReference type="Pfam" id="PF00665">
    <property type="entry name" value="rve"/>
    <property type="match status" value="1"/>
</dbReference>
<dbReference type="InterPro" id="IPR001584">
    <property type="entry name" value="Integrase_cat-core"/>
</dbReference>
<dbReference type="Gene3D" id="3.30.420.10">
    <property type="entry name" value="Ribonuclease H-like superfamily/Ribonuclease H"/>
    <property type="match status" value="1"/>
</dbReference>
<dbReference type="InterPro" id="IPR036397">
    <property type="entry name" value="RNaseH_sf"/>
</dbReference>
<accession>A0ABD2SRU5</accession>
<dbReference type="Proteomes" id="UP001627284">
    <property type="component" value="Unassembled WGS sequence"/>
</dbReference>
<protein>
    <recommendedName>
        <fullName evidence="4">Integrase catalytic domain-containing protein</fullName>
    </recommendedName>
</protein>
<dbReference type="Pfam" id="PF13976">
    <property type="entry name" value="gag_pre-integrs"/>
    <property type="match status" value="1"/>
</dbReference>
<keyword evidence="6" id="KW-1185">Reference proteome</keyword>
<reference evidence="5 6" key="1">
    <citation type="submission" date="2024-05" db="EMBL/GenBank/DDBJ databases">
        <title>De novo assembly of an allotetraploid wild potato.</title>
        <authorList>
            <person name="Hosaka A.J."/>
        </authorList>
    </citation>
    <scope>NUCLEOTIDE SEQUENCE [LARGE SCALE GENOMIC DNA]</scope>
    <source>
        <tissue evidence="5">Young leaves</tissue>
    </source>
</reference>
<dbReference type="PANTHER" id="PTHR42648:SF31">
    <property type="entry name" value="RNA-DIRECTED DNA POLYMERASE"/>
    <property type="match status" value="1"/>
</dbReference>
<proteinExistence type="predicted"/>
<organism evidence="5 6">
    <name type="scientific">Solanum stoloniferum</name>
    <dbReference type="NCBI Taxonomy" id="62892"/>
    <lineage>
        <taxon>Eukaryota</taxon>
        <taxon>Viridiplantae</taxon>
        <taxon>Streptophyta</taxon>
        <taxon>Embryophyta</taxon>
        <taxon>Tracheophyta</taxon>
        <taxon>Spermatophyta</taxon>
        <taxon>Magnoliopsida</taxon>
        <taxon>eudicotyledons</taxon>
        <taxon>Gunneridae</taxon>
        <taxon>Pentapetalae</taxon>
        <taxon>asterids</taxon>
        <taxon>lamiids</taxon>
        <taxon>Solanales</taxon>
        <taxon>Solanaceae</taxon>
        <taxon>Solanoideae</taxon>
        <taxon>Solaneae</taxon>
        <taxon>Solanum</taxon>
    </lineage>
</organism>
<dbReference type="Pfam" id="PF25597">
    <property type="entry name" value="SH3_retrovirus"/>
    <property type="match status" value="1"/>
</dbReference>
<keyword evidence="1" id="KW-0479">Metal-binding</keyword>
<dbReference type="InterPro" id="IPR039537">
    <property type="entry name" value="Retrotran_Ty1/copia-like"/>
</dbReference>
<dbReference type="InterPro" id="IPR012337">
    <property type="entry name" value="RNaseH-like_sf"/>
</dbReference>
<dbReference type="GO" id="GO:0046872">
    <property type="term" value="F:metal ion binding"/>
    <property type="evidence" value="ECO:0007669"/>
    <property type="project" value="UniProtKB-KW"/>
</dbReference>
<comment type="caution">
    <text evidence="5">The sequence shown here is derived from an EMBL/GenBank/DDBJ whole genome shotgun (WGS) entry which is preliminary data.</text>
</comment>
<evidence type="ECO:0000313" key="6">
    <source>
        <dbReference type="Proteomes" id="UP001627284"/>
    </source>
</evidence>
<dbReference type="GO" id="GO:0016787">
    <property type="term" value="F:hydrolase activity"/>
    <property type="evidence" value="ECO:0007669"/>
    <property type="project" value="UniProtKB-KW"/>
</dbReference>
<sequence length="933" mass="104266">MVHNENLITPQVSLQNNSCNKVHLPTGTLAHVTHIGSSQVLGGTEILNVLHIPAFHYNLLSVSKLTKELNCCVIFYPNFCVFQDLSSGTVRGTGRLENDLYVVHANSQLISSNSLKSTQDSVHVANAVSFSQSRSLDMSLWHKRLGHVPISTIRNLSCFKHFPSSSSTICTVCPLAKQARLSFPLSNTTTAACFHLLHADVWGPYRVPTHDNKRYFLTLVDDFSRYTWLFLLNSKAEVIVALTQFFAMVQNVFSTQIKVFSSDNGCEFFNSQVTTLLHTLGIIHQSSCTYTPQQNGVVERKHRHILDMARSLRFQAGLPFQFWGECVNTSVYLINRLPSTVLKGQTPHDLLYKGPPVLDHLRVFGCLVFANEVRKVDKFSPRSVPAVFVGYSTLQKGYKLYALATKEFFISRDVVFKEAVFPFKHMSSTCPPLFPVLQFLEETPLLVSESSPTENNVASSSSVSGVDHPDVSSSGDGNVLGDTCSGSLTQSETVPLRRSTRSTKPPIWMQDFQTAQPKDSCKYPISNHVSYAHLTASYGAALSAYSSISEPTSFEEAVVQPQWVEAMQAEISALEDNHTWSITELPPGKQPIGCKWVFKVKYLASGAVERYKARLVAKGFNQKEGLDYTETFSPVAKMVTVRSVLAVAAAKHWLVFQMDVHNAFLQGDLLEDVYMVVPPGFCRQEGSNKVSKLHKSLYGLKQAPRQWNLKLTEALIQLGFVQSHYDYSLFTRTMGKELVVVLVYVDDLLVTGSCSSLIEQTRNDLKLKFKMKDLGELKFFLGIEFARTKEGYVMNHRKYALELISEMGLSGAKPVHTPMDPNVRLTSIEYDKHVYGSEVTSTDKPLKDIGKYQRLVGRLLYLTMTRVDISFAIQVLSQYMHAPKESHMEAALRVVKYIKTSPGLGLFMPAQSSELLTAYCDSDWGTCLQTEGL</sequence>
<dbReference type="EMBL" id="JBJKTR010000014">
    <property type="protein sequence ID" value="KAL3346598.1"/>
    <property type="molecule type" value="Genomic_DNA"/>
</dbReference>
<evidence type="ECO:0000256" key="1">
    <source>
        <dbReference type="ARBA" id="ARBA00022723"/>
    </source>
</evidence>
<dbReference type="InterPro" id="IPR025724">
    <property type="entry name" value="GAG-pre-integrase_dom"/>
</dbReference>
<name>A0ABD2SRU5_9SOLN</name>
<feature type="compositionally biased region" description="Polar residues" evidence="3">
    <location>
        <begin position="484"/>
        <end position="493"/>
    </location>
</feature>
<dbReference type="InterPro" id="IPR043502">
    <property type="entry name" value="DNA/RNA_pol_sf"/>
</dbReference>